<dbReference type="SUPFAM" id="SSF51101">
    <property type="entry name" value="Mannose-binding lectins"/>
    <property type="match status" value="1"/>
</dbReference>
<accession>A0A4S8JUM0</accession>
<dbReference type="AlphaFoldDB" id="A0A4S8JUM0"/>
<gene>
    <name evidence="4" type="ORF">C4D60_Mb05t08360</name>
</gene>
<dbReference type="PANTHER" id="PTHR47293">
    <property type="entry name" value="JACALIN-RELATED LECTIN 3"/>
    <property type="match status" value="1"/>
</dbReference>
<dbReference type="CDD" id="cd09612">
    <property type="entry name" value="Jacalin"/>
    <property type="match status" value="1"/>
</dbReference>
<dbReference type="PANTHER" id="PTHR47293:SF15">
    <property type="entry name" value="JACALIN-RELATED LECTIN 19"/>
    <property type="match status" value="1"/>
</dbReference>
<dbReference type="Gene3D" id="2.100.10.30">
    <property type="entry name" value="Jacalin-like lectin domain"/>
    <property type="match status" value="1"/>
</dbReference>
<dbReference type="PROSITE" id="PS51752">
    <property type="entry name" value="JACALIN_LECTIN"/>
    <property type="match status" value="1"/>
</dbReference>
<comment type="similarity">
    <text evidence="1">Belongs to the jacalin lectin family.</text>
</comment>
<dbReference type="EMBL" id="PYDT01000003">
    <property type="protein sequence ID" value="THU65886.1"/>
    <property type="molecule type" value="Genomic_DNA"/>
</dbReference>
<dbReference type="FunFam" id="2.100.10.30:FF:000001">
    <property type="entry name" value="Jacalin-related lectin 33"/>
    <property type="match status" value="1"/>
</dbReference>
<dbReference type="InterPro" id="IPR001229">
    <property type="entry name" value="Jacalin-like_lectin_dom"/>
</dbReference>
<dbReference type="Pfam" id="PF01419">
    <property type="entry name" value="Jacalin"/>
    <property type="match status" value="1"/>
</dbReference>
<reference evidence="4 5" key="1">
    <citation type="journal article" date="2019" name="Nat. Plants">
        <title>Genome sequencing of Musa balbisiana reveals subgenome evolution and function divergence in polyploid bananas.</title>
        <authorList>
            <person name="Yao X."/>
        </authorList>
    </citation>
    <scope>NUCLEOTIDE SEQUENCE [LARGE SCALE GENOMIC DNA]</scope>
    <source>
        <strain evidence="5">cv. DH-PKW</strain>
        <tissue evidence="4">Leaves</tissue>
    </source>
</reference>
<dbReference type="InterPro" id="IPR033734">
    <property type="entry name" value="Jacalin-like_lectin_dom_plant"/>
</dbReference>
<evidence type="ECO:0000259" key="3">
    <source>
        <dbReference type="PROSITE" id="PS51752"/>
    </source>
</evidence>
<sequence length="200" mass="21987">MQAQKKVVGSSKTLKVGPWGGHGGSTWDDGINTGVREITLVYDQCIDSIRVEYDKNGKPFLAEKHGGNGGSMTTKIKLEHPEEYLTTISGHYCPMAYGGSPVIRSLTFKSNRRAFGPFGVQDGIPFTLPMEGGMIVGFSGRCGWYLDAIGWCISPFRTVKLYETLQHKIQRIGTMAYRTLGNRDDQNGALATTKPQKTYA</sequence>
<proteinExistence type="inferred from homology"/>
<evidence type="ECO:0000313" key="4">
    <source>
        <dbReference type="EMBL" id="THU65886.1"/>
    </source>
</evidence>
<evidence type="ECO:0000256" key="1">
    <source>
        <dbReference type="ARBA" id="ARBA00006568"/>
    </source>
</evidence>
<feature type="domain" description="Jacalin-type lectin" evidence="3">
    <location>
        <begin position="13"/>
        <end position="155"/>
    </location>
</feature>
<dbReference type="STRING" id="52838.A0A4S8JUM0"/>
<dbReference type="InterPro" id="IPR036404">
    <property type="entry name" value="Jacalin-like_lectin_dom_sf"/>
</dbReference>
<keyword evidence="2" id="KW-0430">Lectin</keyword>
<comment type="caution">
    <text evidence="4">The sequence shown here is derived from an EMBL/GenBank/DDBJ whole genome shotgun (WGS) entry which is preliminary data.</text>
</comment>
<name>A0A4S8JUM0_MUSBA</name>
<keyword evidence="5" id="KW-1185">Reference proteome</keyword>
<protein>
    <recommendedName>
        <fullName evidence="3">Jacalin-type lectin domain-containing protein</fullName>
    </recommendedName>
</protein>
<dbReference type="GO" id="GO:0030246">
    <property type="term" value="F:carbohydrate binding"/>
    <property type="evidence" value="ECO:0007669"/>
    <property type="project" value="UniProtKB-KW"/>
</dbReference>
<organism evidence="4 5">
    <name type="scientific">Musa balbisiana</name>
    <name type="common">Banana</name>
    <dbReference type="NCBI Taxonomy" id="52838"/>
    <lineage>
        <taxon>Eukaryota</taxon>
        <taxon>Viridiplantae</taxon>
        <taxon>Streptophyta</taxon>
        <taxon>Embryophyta</taxon>
        <taxon>Tracheophyta</taxon>
        <taxon>Spermatophyta</taxon>
        <taxon>Magnoliopsida</taxon>
        <taxon>Liliopsida</taxon>
        <taxon>Zingiberales</taxon>
        <taxon>Musaceae</taxon>
        <taxon>Musa</taxon>
    </lineage>
</organism>
<dbReference type="Proteomes" id="UP000317650">
    <property type="component" value="Chromosome 5"/>
</dbReference>
<dbReference type="SMART" id="SM00915">
    <property type="entry name" value="Jacalin"/>
    <property type="match status" value="1"/>
</dbReference>
<evidence type="ECO:0000256" key="2">
    <source>
        <dbReference type="ARBA" id="ARBA00022734"/>
    </source>
</evidence>
<evidence type="ECO:0000313" key="5">
    <source>
        <dbReference type="Proteomes" id="UP000317650"/>
    </source>
</evidence>